<dbReference type="RefSeq" id="XP_018025795.1">
    <property type="nucleotide sequence ID" value="XM_018170306.2"/>
</dbReference>
<keyword evidence="1" id="KW-0812">Transmembrane</keyword>
<proteinExistence type="predicted"/>
<feature type="transmembrane region" description="Helical" evidence="1">
    <location>
        <begin position="128"/>
        <end position="152"/>
    </location>
</feature>
<dbReference type="KEGG" id="hazt:108681286"/>
<evidence type="ECO:0000313" key="3">
    <source>
        <dbReference type="RefSeq" id="XP_018025795.1"/>
    </source>
</evidence>
<accession>A0A8B7PIH5</accession>
<dbReference type="AlphaFoldDB" id="A0A8B7PIH5"/>
<keyword evidence="1" id="KW-1133">Transmembrane helix</keyword>
<feature type="non-terminal residue" evidence="3">
    <location>
        <position position="158"/>
    </location>
</feature>
<sequence>MTTMIARTLYTVAMIASSFSMMTYSYENDNLSYTECLNDTDCQSKYNWEAPYQECVSGLCKCPLGTCQITTQLSFWNSQLVRYYCGTCGSYGSQCSSDESCLPPDSLCDIYCRCPNDHGYVSYGFCHVFVPTSAVSSLNLVLTGVLILIIILNKFMNS</sequence>
<keyword evidence="2" id="KW-1185">Reference proteome</keyword>
<dbReference type="Proteomes" id="UP000694843">
    <property type="component" value="Unplaced"/>
</dbReference>
<dbReference type="OrthoDB" id="6379964at2759"/>
<evidence type="ECO:0000313" key="2">
    <source>
        <dbReference type="Proteomes" id="UP000694843"/>
    </source>
</evidence>
<protein>
    <submittedName>
        <fullName evidence="3">Uncharacterized protein LOC108681286</fullName>
    </submittedName>
</protein>
<dbReference type="GeneID" id="108681286"/>
<evidence type="ECO:0000256" key="1">
    <source>
        <dbReference type="SAM" id="Phobius"/>
    </source>
</evidence>
<name>A0A8B7PIH5_HYAAZ</name>
<keyword evidence="1" id="KW-0472">Membrane</keyword>
<feature type="transmembrane region" description="Helical" evidence="1">
    <location>
        <begin position="7"/>
        <end position="26"/>
    </location>
</feature>
<gene>
    <name evidence="3" type="primary">LOC108681286</name>
</gene>
<organism evidence="2 3">
    <name type="scientific">Hyalella azteca</name>
    <name type="common">Amphipod</name>
    <dbReference type="NCBI Taxonomy" id="294128"/>
    <lineage>
        <taxon>Eukaryota</taxon>
        <taxon>Metazoa</taxon>
        <taxon>Ecdysozoa</taxon>
        <taxon>Arthropoda</taxon>
        <taxon>Crustacea</taxon>
        <taxon>Multicrustacea</taxon>
        <taxon>Malacostraca</taxon>
        <taxon>Eumalacostraca</taxon>
        <taxon>Peracarida</taxon>
        <taxon>Amphipoda</taxon>
        <taxon>Senticaudata</taxon>
        <taxon>Talitrida</taxon>
        <taxon>Talitroidea</taxon>
        <taxon>Hyalellidae</taxon>
        <taxon>Hyalella</taxon>
    </lineage>
</organism>
<reference evidence="3" key="1">
    <citation type="submission" date="2025-08" db="UniProtKB">
        <authorList>
            <consortium name="RefSeq"/>
        </authorList>
    </citation>
    <scope>IDENTIFICATION</scope>
    <source>
        <tissue evidence="3">Whole organism</tissue>
    </source>
</reference>